<gene>
    <name evidence="2" type="ORF">CHBEV_071</name>
</gene>
<dbReference type="OrthoDB" id="16323at10239"/>
<organism evidence="2 3">
    <name type="scientific">Choristoneura biennis entomopoxvirus</name>
    <name type="common">CbEPV</name>
    <dbReference type="NCBI Taxonomy" id="10288"/>
    <lineage>
        <taxon>Viruses</taxon>
        <taxon>Varidnaviria</taxon>
        <taxon>Bamfordvirae</taxon>
        <taxon>Nucleocytoviricota</taxon>
        <taxon>Pokkesviricetes</taxon>
        <taxon>Chitovirales</taxon>
        <taxon>Poxviridae</taxon>
        <taxon>Entomopoxvirinae</taxon>
        <taxon>Betaentomopoxvirus</taxon>
        <taxon>Betaentomopoxvirus cbiennis</taxon>
    </lineage>
</organism>
<dbReference type="EMBL" id="HF679132">
    <property type="protein sequence ID" value="CCU55639.1"/>
    <property type="molecule type" value="Genomic_DNA"/>
</dbReference>
<proteinExistence type="predicted"/>
<keyword evidence="1" id="KW-0175">Coiled coil</keyword>
<keyword evidence="3" id="KW-1185">Reference proteome</keyword>
<dbReference type="RefSeq" id="YP_008004141.1">
    <property type="nucleotide sequence ID" value="NC_021248.1"/>
</dbReference>
<organismHost>
    <name type="scientific">Choristoneura fumiferana</name>
    <name type="common">Spruce budworm moth</name>
    <name type="synonym">Archips fumiferana</name>
    <dbReference type="NCBI Taxonomy" id="7141"/>
</organismHost>
<accession>A0A916KPH1</accession>
<evidence type="ECO:0000256" key="1">
    <source>
        <dbReference type="SAM" id="Coils"/>
    </source>
</evidence>
<protein>
    <submittedName>
        <fullName evidence="2">Uncharacterized protein</fullName>
    </submittedName>
</protein>
<dbReference type="KEGG" id="vg:15613061"/>
<reference evidence="2" key="1">
    <citation type="journal article" date="2013" name="J. Virol.">
        <title>New Insights into the Evolution of Entomopoxvirinae from the Complete Genome Sequences of Four Entomopoxviruses Infecting Adoxophyes honmai, Choristoneura biennis, Choristoneura rosaceana, and Mythimna separata.</title>
        <authorList>
            <person name="Theze J."/>
            <person name="Takatsuka J."/>
            <person name="Li Z."/>
            <person name="Gallais J."/>
            <person name="Doucet D."/>
            <person name="Arif B."/>
            <person name="Nakai M."/>
            <person name="Herniou E.A."/>
        </authorList>
    </citation>
    <scope>NUCLEOTIDE SEQUENCE</scope>
</reference>
<evidence type="ECO:0000313" key="2">
    <source>
        <dbReference type="EMBL" id="CCU55639.1"/>
    </source>
</evidence>
<evidence type="ECO:0000313" key="3">
    <source>
        <dbReference type="Proteomes" id="UP000792220"/>
    </source>
</evidence>
<dbReference type="Proteomes" id="UP000792220">
    <property type="component" value="Genome"/>
</dbReference>
<dbReference type="GeneID" id="15613061"/>
<name>A0A916KPH1_CBEPV</name>
<feature type="coiled-coil region" evidence="1">
    <location>
        <begin position="34"/>
        <end position="205"/>
    </location>
</feature>
<sequence>MSDPIPDLTDIKQAIDAIKAQTDTIVDNLENLNLDSIEEKLNDLNTNINNINNNIINIINNAINNAIIELKKDYNSINDKLDNILESQDDTSVIDKLNELEDIISSLKDNYDVVNNNINDILSDLTDVSNAINSLKTDNKLINDNLDRLLDANESLNRRITEIYDLIADNAVDNKDLINKINRLIDAMNNNNIELRDQLRIINIKLDKLLLNDPIDPPRPPSPGGCNYYVLLQNRNNRQEFKLIRRNDYLEKRSDWVEILEITNYGGEDLMAQLRIKVRNIIKRKINEIKNDISLPRDVKECRIQYLTENPPIKIVNNLIILDPSLNSDYLIHIIKKIERENSSHLA</sequence>